<accession>A0A1T4MQQ9</accession>
<evidence type="ECO:0000313" key="1">
    <source>
        <dbReference type="EMBL" id="SJZ69342.1"/>
    </source>
</evidence>
<dbReference type="EMBL" id="FUWO01000013">
    <property type="protein sequence ID" value="SJZ69342.1"/>
    <property type="molecule type" value="Genomic_DNA"/>
</dbReference>
<evidence type="ECO:0000313" key="2">
    <source>
        <dbReference type="Proteomes" id="UP000189941"/>
    </source>
</evidence>
<protein>
    <submittedName>
        <fullName evidence="1">Uncharacterized protein</fullName>
    </submittedName>
</protein>
<gene>
    <name evidence="1" type="ORF">SAMN02746011_01520</name>
</gene>
<organism evidence="1 2">
    <name type="scientific">Globicatella sulfidifaciens DSM 15739</name>
    <dbReference type="NCBI Taxonomy" id="1121925"/>
    <lineage>
        <taxon>Bacteria</taxon>
        <taxon>Bacillati</taxon>
        <taxon>Bacillota</taxon>
        <taxon>Bacilli</taxon>
        <taxon>Lactobacillales</taxon>
        <taxon>Aerococcaceae</taxon>
        <taxon>Globicatella</taxon>
    </lineage>
</organism>
<keyword evidence="2" id="KW-1185">Reference proteome</keyword>
<sequence>MAIQFTRFSETIRVKEDKRVVNITVKLFVTDCTGTIYYTDIQLQEGDKLTGYVLNTETSLEKYREENGGVPVRFYNGVVRSKETVVIFNLGTTATGLDCHITPLQAMKAGSIKLSQGYGSHRMKFKAAANSDDTFSLLASTRQVLRNQSKTEKEGFYQYTAASDSKHIVELEKGKAARVLFEFQEMQEGSGKQ</sequence>
<dbReference type="Proteomes" id="UP000189941">
    <property type="component" value="Unassembled WGS sequence"/>
</dbReference>
<dbReference type="RefSeq" id="WP_200803011.1">
    <property type="nucleotide sequence ID" value="NZ_FUWO01000013.1"/>
</dbReference>
<proteinExistence type="predicted"/>
<dbReference type="AlphaFoldDB" id="A0A1T4MQQ9"/>
<dbReference type="STRING" id="1121925.SAMN02746011_01520"/>
<name>A0A1T4MQQ9_9LACT</name>
<reference evidence="2" key="1">
    <citation type="submission" date="2017-02" db="EMBL/GenBank/DDBJ databases">
        <authorList>
            <person name="Varghese N."/>
            <person name="Submissions S."/>
        </authorList>
    </citation>
    <scope>NUCLEOTIDE SEQUENCE [LARGE SCALE GENOMIC DNA]</scope>
    <source>
        <strain evidence="2">DSM 15739</strain>
    </source>
</reference>